<keyword evidence="2" id="KW-1185">Reference proteome</keyword>
<evidence type="ECO:0000313" key="2">
    <source>
        <dbReference type="Proteomes" id="UP000301309"/>
    </source>
</evidence>
<dbReference type="EMBL" id="BJHW01000001">
    <property type="protein sequence ID" value="GDY51914.1"/>
    <property type="molecule type" value="Genomic_DNA"/>
</dbReference>
<gene>
    <name evidence="1" type="ORF">SVIO_025370</name>
</gene>
<organism evidence="1 2">
    <name type="scientific">Streptomyces violaceusniger</name>
    <dbReference type="NCBI Taxonomy" id="68280"/>
    <lineage>
        <taxon>Bacteria</taxon>
        <taxon>Bacillati</taxon>
        <taxon>Actinomycetota</taxon>
        <taxon>Actinomycetes</taxon>
        <taxon>Kitasatosporales</taxon>
        <taxon>Streptomycetaceae</taxon>
        <taxon>Streptomyces</taxon>
        <taxon>Streptomyces violaceusniger group</taxon>
    </lineage>
</organism>
<dbReference type="Proteomes" id="UP000301309">
    <property type="component" value="Unassembled WGS sequence"/>
</dbReference>
<proteinExistence type="predicted"/>
<reference evidence="1 2" key="1">
    <citation type="journal article" date="2020" name="Int. J. Syst. Evol. Microbiol.">
        <title>Reclassification of Streptomyces castelarensis and Streptomyces sporoclivatus as later heterotypic synonyms of Streptomyces antimycoticus.</title>
        <authorList>
            <person name="Komaki H."/>
            <person name="Tamura T."/>
        </authorList>
    </citation>
    <scope>NUCLEOTIDE SEQUENCE [LARGE SCALE GENOMIC DNA]</scope>
    <source>
        <strain evidence="1 2">NBRC 13459</strain>
    </source>
</reference>
<dbReference type="AlphaFoldDB" id="A0A4D4KUS3"/>
<evidence type="ECO:0000313" key="1">
    <source>
        <dbReference type="EMBL" id="GDY51914.1"/>
    </source>
</evidence>
<sequence length="42" mass="4178">MLCIGARATALGGYDTLAGPLSVARGAARHITEGMFATGADL</sequence>
<name>A0A4D4KUS3_STRVO</name>
<comment type="caution">
    <text evidence="1">The sequence shown here is derived from an EMBL/GenBank/DDBJ whole genome shotgun (WGS) entry which is preliminary data.</text>
</comment>
<protein>
    <submittedName>
        <fullName evidence="1">Uncharacterized protein</fullName>
    </submittedName>
</protein>
<accession>A0A4D4KUS3</accession>